<dbReference type="InterPro" id="IPR008502">
    <property type="entry name" value="Prolamin-like"/>
</dbReference>
<organism evidence="4 5">
    <name type="scientific">Rhododendron griersonianum</name>
    <dbReference type="NCBI Taxonomy" id="479676"/>
    <lineage>
        <taxon>Eukaryota</taxon>
        <taxon>Viridiplantae</taxon>
        <taxon>Streptophyta</taxon>
        <taxon>Embryophyta</taxon>
        <taxon>Tracheophyta</taxon>
        <taxon>Spermatophyta</taxon>
        <taxon>Magnoliopsida</taxon>
        <taxon>eudicotyledons</taxon>
        <taxon>Gunneridae</taxon>
        <taxon>Pentapetalae</taxon>
        <taxon>asterids</taxon>
        <taxon>Ericales</taxon>
        <taxon>Ericaceae</taxon>
        <taxon>Ericoideae</taxon>
        <taxon>Rhodoreae</taxon>
        <taxon>Rhododendron</taxon>
    </lineage>
</organism>
<dbReference type="EMBL" id="JACTNZ010000001">
    <property type="protein sequence ID" value="KAG5564277.1"/>
    <property type="molecule type" value="Genomic_DNA"/>
</dbReference>
<reference evidence="4" key="1">
    <citation type="submission" date="2020-08" db="EMBL/GenBank/DDBJ databases">
        <title>Plant Genome Project.</title>
        <authorList>
            <person name="Zhang R.-G."/>
        </authorList>
    </citation>
    <scope>NUCLEOTIDE SEQUENCE</scope>
    <source>
        <strain evidence="4">WSP0</strain>
        <tissue evidence="4">Leaf</tissue>
    </source>
</reference>
<dbReference type="AlphaFoldDB" id="A0AAV6LH27"/>
<gene>
    <name evidence="4" type="ORF">RHGRI_000470</name>
</gene>
<evidence type="ECO:0000256" key="2">
    <source>
        <dbReference type="SAM" id="SignalP"/>
    </source>
</evidence>
<dbReference type="GO" id="GO:0080155">
    <property type="term" value="P:regulation of double fertilization forming a zygote and endosperm"/>
    <property type="evidence" value="ECO:0007669"/>
    <property type="project" value="TreeGrafter"/>
</dbReference>
<feature type="chain" id="PRO_5043619223" description="Prolamin-like domain-containing protein" evidence="2">
    <location>
        <begin position="29"/>
        <end position="170"/>
    </location>
</feature>
<dbReference type="Proteomes" id="UP000823749">
    <property type="component" value="Chromosome 1"/>
</dbReference>
<dbReference type="GO" id="GO:0031982">
    <property type="term" value="C:vesicle"/>
    <property type="evidence" value="ECO:0007669"/>
    <property type="project" value="TreeGrafter"/>
</dbReference>
<keyword evidence="5" id="KW-1185">Reference proteome</keyword>
<evidence type="ECO:0000313" key="4">
    <source>
        <dbReference type="EMBL" id="KAG5564277.1"/>
    </source>
</evidence>
<sequence length="170" mass="17363">MPSASPKLVTMMLVIAISMAMLVSPGQARVQPQAQTDVQAPVQFTLPDPLQCWASIRKARGCSNEVDNLILSGEIISTTAISPICCTALADLGQNCWSKLFPLNPLLPAAVGSYCAAANNGGVDIAPGPTESGAELTAVANGGVDVASGPAESGAEIGSDSVVKFFFWGA</sequence>
<proteinExistence type="predicted"/>
<name>A0AAV6LH27_9ERIC</name>
<comment type="caution">
    <text evidence="4">The sequence shown here is derived from an EMBL/GenBank/DDBJ whole genome shotgun (WGS) entry which is preliminary data.</text>
</comment>
<feature type="signal peptide" evidence="2">
    <location>
        <begin position="1"/>
        <end position="28"/>
    </location>
</feature>
<dbReference type="GO" id="GO:2000008">
    <property type="term" value="P:regulation of protein localization to cell surface"/>
    <property type="evidence" value="ECO:0007669"/>
    <property type="project" value="TreeGrafter"/>
</dbReference>
<dbReference type="PANTHER" id="PTHR31181:SF67">
    <property type="entry name" value="PROLAMIN-LIKE PROTEIN (DUF1278)"/>
    <property type="match status" value="1"/>
</dbReference>
<dbReference type="GO" id="GO:0005576">
    <property type="term" value="C:extracellular region"/>
    <property type="evidence" value="ECO:0007669"/>
    <property type="project" value="TreeGrafter"/>
</dbReference>
<accession>A0AAV6LH27</accession>
<dbReference type="PANTHER" id="PTHR31181">
    <property type="entry name" value="EGG CELL-SECRETED PROTEIN 1.4"/>
    <property type="match status" value="1"/>
</dbReference>
<evidence type="ECO:0000259" key="3">
    <source>
        <dbReference type="Pfam" id="PF05617"/>
    </source>
</evidence>
<dbReference type="Pfam" id="PF05617">
    <property type="entry name" value="Prolamin_like"/>
    <property type="match status" value="1"/>
</dbReference>
<protein>
    <recommendedName>
        <fullName evidence="3">Prolamin-like domain-containing protein</fullName>
    </recommendedName>
</protein>
<dbReference type="GO" id="GO:0009567">
    <property type="term" value="P:double fertilization forming a zygote and endosperm"/>
    <property type="evidence" value="ECO:0007669"/>
    <property type="project" value="TreeGrafter"/>
</dbReference>
<evidence type="ECO:0000256" key="1">
    <source>
        <dbReference type="ARBA" id="ARBA00022729"/>
    </source>
</evidence>
<feature type="domain" description="Prolamin-like" evidence="3">
    <location>
        <begin position="51"/>
        <end position="106"/>
    </location>
</feature>
<keyword evidence="1 2" id="KW-0732">Signal</keyword>
<evidence type="ECO:0000313" key="5">
    <source>
        <dbReference type="Proteomes" id="UP000823749"/>
    </source>
</evidence>